<keyword evidence="1" id="KW-0732">Signal</keyword>
<gene>
    <name evidence="2" type="ORF">NJF43_12315</name>
</gene>
<evidence type="ECO:0000313" key="3">
    <source>
        <dbReference type="Proteomes" id="UP001165292"/>
    </source>
</evidence>
<dbReference type="SUPFAM" id="SSF53850">
    <property type="entry name" value="Periplasmic binding protein-like II"/>
    <property type="match status" value="1"/>
</dbReference>
<evidence type="ECO:0000313" key="2">
    <source>
        <dbReference type="EMBL" id="MCO7545538.1"/>
    </source>
</evidence>
<protein>
    <submittedName>
        <fullName evidence="2">Transporter substrate-binding domain-containing protein</fullName>
    </submittedName>
</protein>
<reference evidence="2" key="1">
    <citation type="submission" date="2022-06" db="EMBL/GenBank/DDBJ databases">
        <title>Detection of beta-lactamases in bacteria of animal origin.</title>
        <authorList>
            <person name="Mlynarcik P."/>
            <person name="Zdarska V."/>
            <person name="Chudobova H."/>
            <person name="Prochazkova P."/>
            <person name="Hricova K."/>
            <person name="Mezerova K."/>
            <person name="Bardon J."/>
            <person name="Dolejska M."/>
            <person name="Sukkar I."/>
            <person name="Kolar M."/>
        </authorList>
    </citation>
    <scope>NUCLEOTIDE SEQUENCE</scope>
    <source>
        <strain evidence="2">S 300-3</strain>
    </source>
</reference>
<feature type="chain" id="PRO_5041341909" evidence="1">
    <location>
        <begin position="20"/>
        <end position="256"/>
    </location>
</feature>
<accession>A0AA41WL93</accession>
<dbReference type="Gene3D" id="3.40.190.10">
    <property type="entry name" value="Periplasmic binding protein-like II"/>
    <property type="match status" value="2"/>
</dbReference>
<organism evidence="2 3">
    <name type="scientific">Stutzerimonas nitrititolerans</name>
    <dbReference type="NCBI Taxonomy" id="2482751"/>
    <lineage>
        <taxon>Bacteria</taxon>
        <taxon>Pseudomonadati</taxon>
        <taxon>Pseudomonadota</taxon>
        <taxon>Gammaproteobacteria</taxon>
        <taxon>Pseudomonadales</taxon>
        <taxon>Pseudomonadaceae</taxon>
        <taxon>Stutzerimonas</taxon>
    </lineage>
</organism>
<sequence length="256" mass="29237">MHRVLLALLLGLLPLPCVAQKPVEVWSYHTSPPFALPDAPGVSDAFVDLLNRHATNAGRFRFKLVQLPRKRLDMRLIENQPGVLLWGTPEFLSEAQSAHATWSRPLLHDQQDFISLATTAYDYQGAESLYGLTLGGVLGHRYTGLDSAIERGLIRREDVHSDLQNLQKLRAGRIDTALLPRSTLLYYRKTDPQRDLYISTRPLYQFERRLMLTASLDDAVKGYVREITEALSDNPRWHRLLDRYGLQPIAADKQRR</sequence>
<evidence type="ECO:0000256" key="1">
    <source>
        <dbReference type="SAM" id="SignalP"/>
    </source>
</evidence>
<dbReference type="Proteomes" id="UP001165292">
    <property type="component" value="Unassembled WGS sequence"/>
</dbReference>
<dbReference type="RefSeq" id="WP_253163226.1">
    <property type="nucleotide sequence ID" value="NZ_DALYPK010000003.1"/>
</dbReference>
<dbReference type="AlphaFoldDB" id="A0AA41WL93"/>
<name>A0AA41WL93_9GAMM</name>
<feature type="signal peptide" evidence="1">
    <location>
        <begin position="1"/>
        <end position="19"/>
    </location>
</feature>
<comment type="caution">
    <text evidence="2">The sequence shown here is derived from an EMBL/GenBank/DDBJ whole genome shotgun (WGS) entry which is preliminary data.</text>
</comment>
<dbReference type="EMBL" id="JAMYBS010000013">
    <property type="protein sequence ID" value="MCO7545538.1"/>
    <property type="molecule type" value="Genomic_DNA"/>
</dbReference>
<proteinExistence type="predicted"/>